<dbReference type="AlphaFoldDB" id="A0A918PZU4"/>
<dbReference type="InterPro" id="IPR003594">
    <property type="entry name" value="HATPase_dom"/>
</dbReference>
<dbReference type="InterPro" id="IPR036890">
    <property type="entry name" value="HATPase_C_sf"/>
</dbReference>
<keyword evidence="1" id="KW-0418">Kinase</keyword>
<evidence type="ECO:0000259" key="3">
    <source>
        <dbReference type="Pfam" id="PF13581"/>
    </source>
</evidence>
<dbReference type="EMBL" id="BMVW01000012">
    <property type="protein sequence ID" value="GGZ26516.1"/>
    <property type="molecule type" value="Genomic_DNA"/>
</dbReference>
<sequence length="337" mass="35087">MAPPSLPQPAGRPAGRPRPSPTGRPQETGPLPETEPLQATTSPLSAVPAQASGIRLPAQRRPAHADGPREPHRTEAFDLPATPTSVAAARRTVRAALAGWAVDEDTSDNAVLVVSELVTNVLTHTSSARIVCRLRTEGGRLRIEVEDQNRGGTLPRRRQPASDDQNGRGLMLVGALSHDWGVRDTACGSGRVVWAELLLDGQDDQRNPAQQPSPVAHSSLPVVRPSAAVVRSARTAALPVRAAETPSREVALWAGAAQLPPWETASPLRPAVPPLRPAAQTAGPATSAARAAEPPARGAAFSSGPADPPSYATGSHPVRPIPHSAEGPLPHGPALHP</sequence>
<feature type="domain" description="Histidine kinase/HSP90-like ATPase" evidence="3">
    <location>
        <begin position="79"/>
        <end position="184"/>
    </location>
</feature>
<feature type="compositionally biased region" description="Basic and acidic residues" evidence="2">
    <location>
        <begin position="63"/>
        <end position="76"/>
    </location>
</feature>
<feature type="region of interest" description="Disordered" evidence="2">
    <location>
        <begin position="264"/>
        <end position="337"/>
    </location>
</feature>
<evidence type="ECO:0000313" key="5">
    <source>
        <dbReference type="Proteomes" id="UP000622166"/>
    </source>
</evidence>
<organism evidence="4 5">
    <name type="scientific">Streptomyces poonensis</name>
    <dbReference type="NCBI Taxonomy" id="68255"/>
    <lineage>
        <taxon>Bacteria</taxon>
        <taxon>Bacillati</taxon>
        <taxon>Actinomycetota</taxon>
        <taxon>Actinomycetes</taxon>
        <taxon>Kitasatosporales</taxon>
        <taxon>Streptomycetaceae</taxon>
        <taxon>Streptomyces</taxon>
    </lineage>
</organism>
<gene>
    <name evidence="4" type="ORF">GCM10010365_53630</name>
</gene>
<dbReference type="CDD" id="cd16936">
    <property type="entry name" value="HATPase_RsbW-like"/>
    <property type="match status" value="1"/>
</dbReference>
<reference evidence="4" key="2">
    <citation type="submission" date="2020-09" db="EMBL/GenBank/DDBJ databases">
        <authorList>
            <person name="Sun Q."/>
            <person name="Ohkuma M."/>
        </authorList>
    </citation>
    <scope>NUCLEOTIDE SEQUENCE</scope>
    <source>
        <strain evidence="4">JCM 4815</strain>
    </source>
</reference>
<dbReference type="PANTHER" id="PTHR35526">
    <property type="entry name" value="ANTI-SIGMA-F FACTOR RSBW-RELATED"/>
    <property type="match status" value="1"/>
</dbReference>
<dbReference type="PANTHER" id="PTHR35526:SF3">
    <property type="entry name" value="ANTI-SIGMA-F FACTOR RSBW"/>
    <property type="match status" value="1"/>
</dbReference>
<name>A0A918PZU4_9ACTN</name>
<dbReference type="Gene3D" id="3.30.565.10">
    <property type="entry name" value="Histidine kinase-like ATPase, C-terminal domain"/>
    <property type="match status" value="1"/>
</dbReference>
<keyword evidence="1" id="KW-0808">Transferase</keyword>
<comment type="caution">
    <text evidence="4">The sequence shown here is derived from an EMBL/GenBank/DDBJ whole genome shotgun (WGS) entry which is preliminary data.</text>
</comment>
<evidence type="ECO:0000256" key="1">
    <source>
        <dbReference type="ARBA" id="ARBA00022527"/>
    </source>
</evidence>
<feature type="compositionally biased region" description="Low complexity" evidence="2">
    <location>
        <begin position="277"/>
        <end position="300"/>
    </location>
</feature>
<reference evidence="4" key="1">
    <citation type="journal article" date="2014" name="Int. J. Syst. Evol. Microbiol.">
        <title>Complete genome sequence of Corynebacterium casei LMG S-19264T (=DSM 44701T), isolated from a smear-ripened cheese.</title>
        <authorList>
            <consortium name="US DOE Joint Genome Institute (JGI-PGF)"/>
            <person name="Walter F."/>
            <person name="Albersmeier A."/>
            <person name="Kalinowski J."/>
            <person name="Ruckert C."/>
        </authorList>
    </citation>
    <scope>NUCLEOTIDE SEQUENCE</scope>
    <source>
        <strain evidence="4">JCM 4815</strain>
    </source>
</reference>
<evidence type="ECO:0000313" key="4">
    <source>
        <dbReference type="EMBL" id="GGZ26516.1"/>
    </source>
</evidence>
<dbReference type="Pfam" id="PF13581">
    <property type="entry name" value="HATPase_c_2"/>
    <property type="match status" value="1"/>
</dbReference>
<dbReference type="RefSeq" id="WP_189863392.1">
    <property type="nucleotide sequence ID" value="NZ_BMVW01000012.1"/>
</dbReference>
<feature type="region of interest" description="Disordered" evidence="2">
    <location>
        <begin position="1"/>
        <end position="78"/>
    </location>
</feature>
<feature type="region of interest" description="Disordered" evidence="2">
    <location>
        <begin position="146"/>
        <end position="168"/>
    </location>
</feature>
<evidence type="ECO:0000256" key="2">
    <source>
        <dbReference type="SAM" id="MobiDB-lite"/>
    </source>
</evidence>
<dbReference type="InterPro" id="IPR050267">
    <property type="entry name" value="Anti-sigma-factor_SerPK"/>
</dbReference>
<accession>A0A918PZU4</accession>
<dbReference type="SUPFAM" id="SSF55874">
    <property type="entry name" value="ATPase domain of HSP90 chaperone/DNA topoisomerase II/histidine kinase"/>
    <property type="match status" value="1"/>
</dbReference>
<keyword evidence="1" id="KW-0723">Serine/threonine-protein kinase</keyword>
<proteinExistence type="predicted"/>
<keyword evidence="5" id="KW-1185">Reference proteome</keyword>
<protein>
    <recommendedName>
        <fullName evidence="3">Histidine kinase/HSP90-like ATPase domain-containing protein</fullName>
    </recommendedName>
</protein>
<dbReference type="GO" id="GO:0004674">
    <property type="term" value="F:protein serine/threonine kinase activity"/>
    <property type="evidence" value="ECO:0007669"/>
    <property type="project" value="UniProtKB-KW"/>
</dbReference>
<dbReference type="Proteomes" id="UP000622166">
    <property type="component" value="Unassembled WGS sequence"/>
</dbReference>